<evidence type="ECO:0000256" key="8">
    <source>
        <dbReference type="ARBA" id="ARBA00023027"/>
    </source>
</evidence>
<evidence type="ECO:0000256" key="5">
    <source>
        <dbReference type="ARBA" id="ARBA00022714"/>
    </source>
</evidence>
<keyword evidence="11" id="KW-0813">Transport</keyword>
<keyword evidence="11" id="KW-0349">Heme</keyword>
<keyword evidence="7" id="KW-0411">Iron-sulfur</keyword>
<dbReference type="Pfam" id="PF00970">
    <property type="entry name" value="FAD_binding_6"/>
    <property type="match status" value="1"/>
</dbReference>
<dbReference type="Pfam" id="PF00042">
    <property type="entry name" value="Globin"/>
    <property type="match status" value="1"/>
</dbReference>
<dbReference type="STRING" id="490629.SAMN05216266_101345"/>
<dbReference type="InterPro" id="IPR009050">
    <property type="entry name" value="Globin-like_sf"/>
</dbReference>
<feature type="domain" description="FAD-binding FR-type" evidence="14">
    <location>
        <begin position="159"/>
        <end position="259"/>
    </location>
</feature>
<dbReference type="GO" id="GO:0051537">
    <property type="term" value="F:2 iron, 2 sulfur cluster binding"/>
    <property type="evidence" value="ECO:0007669"/>
    <property type="project" value="UniProtKB-KW"/>
</dbReference>
<evidence type="ECO:0000256" key="10">
    <source>
        <dbReference type="ARBA" id="ARBA00049433"/>
    </source>
</evidence>
<keyword evidence="8" id="KW-0520">NAD</keyword>
<feature type="domain" description="Globin" evidence="13">
    <location>
        <begin position="20"/>
        <end position="154"/>
    </location>
</feature>
<dbReference type="InterPro" id="IPR039261">
    <property type="entry name" value="FNR_nucleotide-bd"/>
</dbReference>
<dbReference type="InterPro" id="IPR001709">
    <property type="entry name" value="Flavoprot_Pyr_Nucl_cyt_Rdtase"/>
</dbReference>
<dbReference type="SUPFAM" id="SSF63380">
    <property type="entry name" value="Riboflavin synthase domain-like"/>
    <property type="match status" value="1"/>
</dbReference>
<dbReference type="PROSITE" id="PS01033">
    <property type="entry name" value="GLOBIN"/>
    <property type="match status" value="1"/>
</dbReference>
<comment type="cofactor">
    <cofactor evidence="2">
        <name>FAD</name>
        <dbReference type="ChEBI" id="CHEBI:57692"/>
    </cofactor>
</comment>
<dbReference type="Pfam" id="PF00175">
    <property type="entry name" value="NAD_binding_1"/>
    <property type="match status" value="1"/>
</dbReference>
<dbReference type="GO" id="GO:0008941">
    <property type="term" value="F:nitric oxide dioxygenase NAD(P)H activity"/>
    <property type="evidence" value="ECO:0007669"/>
    <property type="project" value="UniProtKB-EC"/>
</dbReference>
<dbReference type="PANTHER" id="PTHR47354:SF5">
    <property type="entry name" value="PROTEIN RFBI"/>
    <property type="match status" value="1"/>
</dbReference>
<evidence type="ECO:0000313" key="15">
    <source>
        <dbReference type="EMBL" id="SFA77372.1"/>
    </source>
</evidence>
<keyword evidence="6" id="KW-0521">NADP</keyword>
<evidence type="ECO:0000256" key="9">
    <source>
        <dbReference type="ARBA" id="ARBA00048649"/>
    </source>
</evidence>
<keyword evidence="5" id="KW-0001">2Fe-2S</keyword>
<name>A0A1I0VM19_9PSEU</name>
<sequence length="389" mass="43297">MSVNPVHSVRPPEHVPPSKDGSGETVRLIRESFAEVESQAEQLSQYFYGALFSIAPDTRDLFPINMSAQRSRLLRALVHIVQLVDRPEELAPFLHQLDRDHRKFDVLARHYNAVGSALLAALRRHLKEKWTPEVERAWTDAFAIVSRNMQEAAAAESGRAWWYAQVVDHHRPTRDIAVVTVRPEHPVPYRAGNHLSVEIPQRPRLWRYLSPANAPRQDGTIEFHVRSVEGGWVSRAIVNHARAGDTWRLGPALGTLAVHQSSGRDLLLIGGGTGLSPLRAMLEDLSGWTHSRQVRLLFGGRTKDDLYCLAELREFCAVNPWLTVTPVTEQGKVPGGEQGTLAGVAAVRDAWNEHDVLVSGSPGMIRATVARLLSIGIPSARITYDPFTH</sequence>
<dbReference type="CDD" id="cd06187">
    <property type="entry name" value="O2ase_reductase_like"/>
    <property type="match status" value="1"/>
</dbReference>
<dbReference type="CDD" id="cd19753">
    <property type="entry name" value="Mb-like_oxidoreductase"/>
    <property type="match status" value="1"/>
</dbReference>
<gene>
    <name evidence="15" type="ORF">SAMN05216266_101345</name>
</gene>
<evidence type="ECO:0000256" key="6">
    <source>
        <dbReference type="ARBA" id="ARBA00022857"/>
    </source>
</evidence>
<evidence type="ECO:0000259" key="14">
    <source>
        <dbReference type="PROSITE" id="PS51384"/>
    </source>
</evidence>
<dbReference type="PROSITE" id="PS51384">
    <property type="entry name" value="FAD_FR"/>
    <property type="match status" value="1"/>
</dbReference>
<dbReference type="GO" id="GO:0020037">
    <property type="term" value="F:heme binding"/>
    <property type="evidence" value="ECO:0007669"/>
    <property type="project" value="InterPro"/>
</dbReference>
<evidence type="ECO:0000313" key="16">
    <source>
        <dbReference type="Proteomes" id="UP000243799"/>
    </source>
</evidence>
<evidence type="ECO:0000256" key="1">
    <source>
        <dbReference type="ARBA" id="ARBA00001970"/>
    </source>
</evidence>
<dbReference type="PRINTS" id="PR00371">
    <property type="entry name" value="FPNCR"/>
</dbReference>
<evidence type="ECO:0000256" key="7">
    <source>
        <dbReference type="ARBA" id="ARBA00023014"/>
    </source>
</evidence>
<dbReference type="RefSeq" id="WP_091668380.1">
    <property type="nucleotide sequence ID" value="NZ_FOKG01000001.1"/>
</dbReference>
<keyword evidence="16" id="KW-1185">Reference proteome</keyword>
<comment type="catalytic activity">
    <reaction evidence="10">
        <text>2 nitric oxide + NADPH + 2 O2 = 2 nitrate + NADP(+) + H(+)</text>
        <dbReference type="Rhea" id="RHEA:19465"/>
        <dbReference type="ChEBI" id="CHEBI:15378"/>
        <dbReference type="ChEBI" id="CHEBI:15379"/>
        <dbReference type="ChEBI" id="CHEBI:16480"/>
        <dbReference type="ChEBI" id="CHEBI:17632"/>
        <dbReference type="ChEBI" id="CHEBI:57783"/>
        <dbReference type="ChEBI" id="CHEBI:58349"/>
        <dbReference type="EC" id="1.14.12.17"/>
    </reaction>
</comment>
<keyword evidence="11" id="KW-0408">Iron</keyword>
<keyword evidence="11" id="KW-0561">Oxygen transport</keyword>
<dbReference type="AlphaFoldDB" id="A0A1I0VM19"/>
<evidence type="ECO:0000256" key="3">
    <source>
        <dbReference type="ARBA" id="ARBA00006401"/>
    </source>
</evidence>
<comment type="catalytic activity">
    <reaction evidence="9">
        <text>2 nitric oxide + NADH + 2 O2 = 2 nitrate + NAD(+) + H(+)</text>
        <dbReference type="Rhea" id="RHEA:19469"/>
        <dbReference type="ChEBI" id="CHEBI:15378"/>
        <dbReference type="ChEBI" id="CHEBI:15379"/>
        <dbReference type="ChEBI" id="CHEBI:16480"/>
        <dbReference type="ChEBI" id="CHEBI:17632"/>
        <dbReference type="ChEBI" id="CHEBI:57540"/>
        <dbReference type="ChEBI" id="CHEBI:57945"/>
        <dbReference type="EC" id="1.14.12.17"/>
    </reaction>
</comment>
<dbReference type="InterPro" id="IPR017927">
    <property type="entry name" value="FAD-bd_FR_type"/>
</dbReference>
<dbReference type="InterPro" id="IPR017938">
    <property type="entry name" value="Riboflavin_synthase-like_b-brl"/>
</dbReference>
<dbReference type="Proteomes" id="UP000243799">
    <property type="component" value="Unassembled WGS sequence"/>
</dbReference>
<feature type="region of interest" description="Disordered" evidence="12">
    <location>
        <begin position="1"/>
        <end position="23"/>
    </location>
</feature>
<dbReference type="InterPro" id="IPR012292">
    <property type="entry name" value="Globin/Proto"/>
</dbReference>
<dbReference type="Gene3D" id="2.40.30.10">
    <property type="entry name" value="Translation factors"/>
    <property type="match status" value="1"/>
</dbReference>
<dbReference type="InterPro" id="IPR008333">
    <property type="entry name" value="Cbr1-like_FAD-bd_dom"/>
</dbReference>
<dbReference type="SUPFAM" id="SSF46458">
    <property type="entry name" value="Globin-like"/>
    <property type="match status" value="1"/>
</dbReference>
<evidence type="ECO:0000256" key="12">
    <source>
        <dbReference type="SAM" id="MobiDB-lite"/>
    </source>
</evidence>
<evidence type="ECO:0000256" key="11">
    <source>
        <dbReference type="RuleBase" id="RU000356"/>
    </source>
</evidence>
<dbReference type="PRINTS" id="PR00410">
    <property type="entry name" value="PHEHYDRXLASE"/>
</dbReference>
<evidence type="ECO:0000256" key="2">
    <source>
        <dbReference type="ARBA" id="ARBA00001974"/>
    </source>
</evidence>
<accession>A0A1I0VM19</accession>
<dbReference type="Gene3D" id="3.40.50.80">
    <property type="entry name" value="Nucleotide-binding domain of ferredoxin-NADP reductase (FNR) module"/>
    <property type="match status" value="1"/>
</dbReference>
<comment type="cofactor">
    <cofactor evidence="1">
        <name>heme b</name>
        <dbReference type="ChEBI" id="CHEBI:60344"/>
    </cofactor>
</comment>
<dbReference type="PANTHER" id="PTHR47354">
    <property type="entry name" value="NADH OXIDOREDUCTASE HCR"/>
    <property type="match status" value="1"/>
</dbReference>
<dbReference type="InterPro" id="IPR001433">
    <property type="entry name" value="OxRdtase_FAD/NAD-bd"/>
</dbReference>
<evidence type="ECO:0000256" key="4">
    <source>
        <dbReference type="ARBA" id="ARBA00012229"/>
    </source>
</evidence>
<dbReference type="InterPro" id="IPR000971">
    <property type="entry name" value="Globin"/>
</dbReference>
<dbReference type="EMBL" id="FOKG01000001">
    <property type="protein sequence ID" value="SFA77372.1"/>
    <property type="molecule type" value="Genomic_DNA"/>
</dbReference>
<dbReference type="Gene3D" id="1.10.490.10">
    <property type="entry name" value="Globins"/>
    <property type="match status" value="1"/>
</dbReference>
<reference evidence="16" key="1">
    <citation type="submission" date="2016-10" db="EMBL/GenBank/DDBJ databases">
        <authorList>
            <person name="Varghese N."/>
            <person name="Submissions S."/>
        </authorList>
    </citation>
    <scope>NUCLEOTIDE SEQUENCE [LARGE SCALE GENOMIC DNA]</scope>
    <source>
        <strain evidence="16">CGMCC 4.3568</strain>
    </source>
</reference>
<dbReference type="GO" id="GO:0019825">
    <property type="term" value="F:oxygen binding"/>
    <property type="evidence" value="ECO:0007669"/>
    <property type="project" value="InterPro"/>
</dbReference>
<comment type="similarity">
    <text evidence="11">Belongs to the globin family.</text>
</comment>
<evidence type="ECO:0000259" key="13">
    <source>
        <dbReference type="PROSITE" id="PS01033"/>
    </source>
</evidence>
<dbReference type="EC" id="1.14.12.17" evidence="4"/>
<proteinExistence type="inferred from homology"/>
<dbReference type="OrthoDB" id="3213438at2"/>
<dbReference type="SUPFAM" id="SSF52343">
    <property type="entry name" value="Ferredoxin reductase-like, C-terminal NADP-linked domain"/>
    <property type="match status" value="1"/>
</dbReference>
<keyword evidence="11" id="KW-0479">Metal-binding</keyword>
<dbReference type="GO" id="GO:0005344">
    <property type="term" value="F:oxygen carrier activity"/>
    <property type="evidence" value="ECO:0007669"/>
    <property type="project" value="UniProtKB-KW"/>
</dbReference>
<comment type="similarity">
    <text evidence="3">In the C-terminal section; belongs to the flavoprotein pyridine nucleotide cytochrome reductase family.</text>
</comment>
<protein>
    <recommendedName>
        <fullName evidence="4">nitric oxide dioxygenase</fullName>
        <ecNumber evidence="4">1.14.12.17</ecNumber>
    </recommendedName>
</protein>
<organism evidence="15 16">
    <name type="scientific">Amycolatopsis marina</name>
    <dbReference type="NCBI Taxonomy" id="490629"/>
    <lineage>
        <taxon>Bacteria</taxon>
        <taxon>Bacillati</taxon>
        <taxon>Actinomycetota</taxon>
        <taxon>Actinomycetes</taxon>
        <taxon>Pseudonocardiales</taxon>
        <taxon>Pseudonocardiaceae</taxon>
        <taxon>Amycolatopsis</taxon>
    </lineage>
</organism>
<dbReference type="InterPro" id="IPR050415">
    <property type="entry name" value="MRET"/>
</dbReference>